<name>A0A9D9DJF6_9BACT</name>
<comment type="caution">
    <text evidence="1">The sequence shown here is derived from an EMBL/GenBank/DDBJ whole genome shotgun (WGS) entry which is preliminary data.</text>
</comment>
<organism evidence="1 2">
    <name type="scientific">Candidatus Egerieousia excrementavium</name>
    <dbReference type="NCBI Taxonomy" id="2840778"/>
    <lineage>
        <taxon>Bacteria</taxon>
        <taxon>Pseudomonadati</taxon>
        <taxon>Bacteroidota</taxon>
        <taxon>Bacteroidia</taxon>
        <taxon>Bacteroidales</taxon>
        <taxon>Candidatus Egerieousia</taxon>
    </lineage>
</organism>
<proteinExistence type="predicted"/>
<dbReference type="AlphaFoldDB" id="A0A9D9DJF6"/>
<gene>
    <name evidence="1" type="ORF">IAC68_00015</name>
</gene>
<evidence type="ECO:0000313" key="2">
    <source>
        <dbReference type="Proteomes" id="UP000823635"/>
    </source>
</evidence>
<reference evidence="1" key="2">
    <citation type="journal article" date="2021" name="PeerJ">
        <title>Extensive microbial diversity within the chicken gut microbiome revealed by metagenomics and culture.</title>
        <authorList>
            <person name="Gilroy R."/>
            <person name="Ravi A."/>
            <person name="Getino M."/>
            <person name="Pursley I."/>
            <person name="Horton D.L."/>
            <person name="Alikhan N.F."/>
            <person name="Baker D."/>
            <person name="Gharbi K."/>
            <person name="Hall N."/>
            <person name="Watson M."/>
            <person name="Adriaenssens E.M."/>
            <person name="Foster-Nyarko E."/>
            <person name="Jarju S."/>
            <person name="Secka A."/>
            <person name="Antonio M."/>
            <person name="Oren A."/>
            <person name="Chaudhuri R.R."/>
            <person name="La Ragione R."/>
            <person name="Hildebrand F."/>
            <person name="Pallen M.J."/>
        </authorList>
    </citation>
    <scope>NUCLEOTIDE SEQUENCE</scope>
    <source>
        <strain evidence="1">15467</strain>
    </source>
</reference>
<sequence>MPFIKEILKCDSLSIVGLEKNVGKTECLNYILLRLPLHEIKVAVTSIGIDGESKDQVTGTKKPEIYLREGMLFSTAETFYRRKKLVSEVVDIMNERSSLGRVVTGKVEIGGKIMLSGPSSTPSLKRWVSSVKELGAGLTIIDGAISRLSLASPAVSKAMILSTGAAFSSNLGTLVGKTAYVVELINLPAVGESLSERLDLIESGVWGVDRYGNLFDFGLKSSLASGVVQMEIPSGTEYVYSAGALTDTLVKKIANSGKVENITLVVRDFTKIFVDMLLYRNFVHRGGRIEVLQKSRLLAVCVNPVAPNGFVLDSDLLCEKLRETTGFAVYDIVKNRYDL</sequence>
<reference evidence="1" key="1">
    <citation type="submission" date="2020-10" db="EMBL/GenBank/DDBJ databases">
        <authorList>
            <person name="Gilroy R."/>
        </authorList>
    </citation>
    <scope>NUCLEOTIDE SEQUENCE</scope>
    <source>
        <strain evidence="1">15467</strain>
    </source>
</reference>
<protein>
    <submittedName>
        <fullName evidence="1">Uncharacterized protein</fullName>
    </submittedName>
</protein>
<dbReference type="EMBL" id="JADINB010000001">
    <property type="protein sequence ID" value="MBO8428306.1"/>
    <property type="molecule type" value="Genomic_DNA"/>
</dbReference>
<evidence type="ECO:0000313" key="1">
    <source>
        <dbReference type="EMBL" id="MBO8428306.1"/>
    </source>
</evidence>
<accession>A0A9D9DJF6</accession>
<dbReference type="Proteomes" id="UP000823635">
    <property type="component" value="Unassembled WGS sequence"/>
</dbReference>